<dbReference type="PANTHER" id="PTHR32133:SF370">
    <property type="entry name" value="F-BOX DOMAIN-CONTAINING PROTEIN"/>
    <property type="match status" value="1"/>
</dbReference>
<name>A0A4U6VQP8_SETVI</name>
<evidence type="ECO:0000256" key="1">
    <source>
        <dbReference type="SAM" id="Phobius"/>
    </source>
</evidence>
<dbReference type="PANTHER" id="PTHR32133">
    <property type="entry name" value="OS07G0120400 PROTEIN"/>
    <property type="match status" value="1"/>
</dbReference>
<dbReference type="SUPFAM" id="SSF81383">
    <property type="entry name" value="F-box domain"/>
    <property type="match status" value="1"/>
</dbReference>
<evidence type="ECO:0000259" key="2">
    <source>
        <dbReference type="Pfam" id="PF23635"/>
    </source>
</evidence>
<organism evidence="3 4">
    <name type="scientific">Setaria viridis</name>
    <name type="common">Green bristlegrass</name>
    <name type="synonym">Setaria italica subsp. viridis</name>
    <dbReference type="NCBI Taxonomy" id="4556"/>
    <lineage>
        <taxon>Eukaryota</taxon>
        <taxon>Viridiplantae</taxon>
        <taxon>Streptophyta</taxon>
        <taxon>Embryophyta</taxon>
        <taxon>Tracheophyta</taxon>
        <taxon>Spermatophyta</taxon>
        <taxon>Magnoliopsida</taxon>
        <taxon>Liliopsida</taxon>
        <taxon>Poales</taxon>
        <taxon>Poaceae</taxon>
        <taxon>PACMAD clade</taxon>
        <taxon>Panicoideae</taxon>
        <taxon>Panicodae</taxon>
        <taxon>Paniceae</taxon>
        <taxon>Cenchrinae</taxon>
        <taxon>Setaria</taxon>
    </lineage>
</organism>
<dbReference type="EMBL" id="CM016553">
    <property type="protein sequence ID" value="TKW30119.1"/>
    <property type="molecule type" value="Genomic_DNA"/>
</dbReference>
<dbReference type="Gramene" id="TKW30119">
    <property type="protein sequence ID" value="TKW30119"/>
    <property type="gene ID" value="SEVIR_2G013900v2"/>
</dbReference>
<dbReference type="Proteomes" id="UP000298652">
    <property type="component" value="Chromosome 2"/>
</dbReference>
<keyword evidence="4" id="KW-1185">Reference proteome</keyword>
<protein>
    <recommendedName>
        <fullName evidence="2">F-box protein AT5G49610-like beta-propeller domain-containing protein</fullName>
    </recommendedName>
</protein>
<dbReference type="InterPro" id="IPR056594">
    <property type="entry name" value="AT5G49610-like_b-prop"/>
</dbReference>
<sequence length="382" mass="43447">MAPPPPPPLPELMEELIEEILLRLPPSDPASLVRAALVSAPWCRIVSGAAFRCRFRAFHGTAPLLGFLCDPMMVQHDLWDGVLVPTSSAFRPREPFACRRPLDARHGRVLFQERSSNYRLHVWDPITDAWITLPEMLDDYPDIDCWTAAVLCAAAATGECDHLDCHDEPFTVVVVGSDQNEEEMFSYVYSSESGRWSEPTYAVCPNDFISWWDRSVLMGNALYFKFYMNNRILKYDLGTREMTMMDLPRYEENDNDPSSSVHNIQLMTTEGGRRLGFVRLEQSRLCLWSRDDEADVGWALNRVIELEKLLPFDRSLPWCTFLLGFAEGVGVIFMCVVDGVFTVDLKSSKVMKVHEGSINTVVPYMSFRTPGTDLGTMTIFFK</sequence>
<proteinExistence type="predicted"/>
<gene>
    <name evidence="3" type="ORF">SEVIR_2G013900v2</name>
</gene>
<accession>A0A4U6VQP8</accession>
<dbReference type="SUPFAM" id="SSF50965">
    <property type="entry name" value="Galactose oxidase, central domain"/>
    <property type="match status" value="1"/>
</dbReference>
<keyword evidence="1" id="KW-1133">Transmembrane helix</keyword>
<keyword evidence="1" id="KW-0812">Transmembrane</keyword>
<dbReference type="InterPro" id="IPR036047">
    <property type="entry name" value="F-box-like_dom_sf"/>
</dbReference>
<feature type="domain" description="F-box protein AT5G49610-like beta-propeller" evidence="2">
    <location>
        <begin position="102"/>
        <end position="365"/>
    </location>
</feature>
<reference evidence="3" key="1">
    <citation type="submission" date="2019-03" db="EMBL/GenBank/DDBJ databases">
        <title>WGS assembly of Setaria viridis.</title>
        <authorList>
            <person name="Huang P."/>
            <person name="Jenkins J."/>
            <person name="Grimwood J."/>
            <person name="Barry K."/>
            <person name="Healey A."/>
            <person name="Mamidi S."/>
            <person name="Sreedasyam A."/>
            <person name="Shu S."/>
            <person name="Feldman M."/>
            <person name="Wu J."/>
            <person name="Yu Y."/>
            <person name="Chen C."/>
            <person name="Johnson J."/>
            <person name="Rokhsar D."/>
            <person name="Baxter I."/>
            <person name="Schmutz J."/>
            <person name="Brutnell T."/>
            <person name="Kellogg E."/>
        </authorList>
    </citation>
    <scope>NUCLEOTIDE SEQUENCE [LARGE SCALE GENOMIC DNA]</scope>
</reference>
<dbReference type="Pfam" id="PF23635">
    <property type="entry name" value="Beta-prop_AT5G49610-like"/>
    <property type="match status" value="1"/>
</dbReference>
<dbReference type="OMA" id="PRYEEND"/>
<evidence type="ECO:0000313" key="3">
    <source>
        <dbReference type="EMBL" id="TKW30119.1"/>
    </source>
</evidence>
<dbReference type="AlphaFoldDB" id="A0A4U6VQP8"/>
<keyword evidence="1" id="KW-0472">Membrane</keyword>
<feature type="transmembrane region" description="Helical" evidence="1">
    <location>
        <begin position="321"/>
        <end position="343"/>
    </location>
</feature>
<evidence type="ECO:0000313" key="4">
    <source>
        <dbReference type="Proteomes" id="UP000298652"/>
    </source>
</evidence>
<dbReference type="InterPro" id="IPR011043">
    <property type="entry name" value="Gal_Oxase/kelch_b-propeller"/>
</dbReference>